<proteinExistence type="predicted"/>
<dbReference type="EMBL" id="PVBQ01000006">
    <property type="protein sequence ID" value="PRD47631.1"/>
    <property type="molecule type" value="Genomic_DNA"/>
</dbReference>
<dbReference type="Proteomes" id="UP000239711">
    <property type="component" value="Unassembled WGS sequence"/>
</dbReference>
<dbReference type="OrthoDB" id="713410at2"/>
<evidence type="ECO:0000313" key="4">
    <source>
        <dbReference type="Proteomes" id="UP000239711"/>
    </source>
</evidence>
<organism evidence="3 4">
    <name type="scientific">Sphingobacterium haloxyli</name>
    <dbReference type="NCBI Taxonomy" id="2100533"/>
    <lineage>
        <taxon>Bacteria</taxon>
        <taxon>Pseudomonadati</taxon>
        <taxon>Bacteroidota</taxon>
        <taxon>Sphingobacteriia</taxon>
        <taxon>Sphingobacteriales</taxon>
        <taxon>Sphingobacteriaceae</taxon>
        <taxon>Sphingobacterium</taxon>
    </lineage>
</organism>
<reference evidence="3 4" key="1">
    <citation type="submission" date="2018-02" db="EMBL/GenBank/DDBJ databases">
        <title>The draft genome of Sphingobacterium sp. 5JN-11.</title>
        <authorList>
            <person name="Liu L."/>
            <person name="Li L."/>
            <person name="Liang L."/>
            <person name="Zhang X."/>
            <person name="Wang T."/>
        </authorList>
    </citation>
    <scope>NUCLEOTIDE SEQUENCE [LARGE SCALE GENOMIC DNA]</scope>
    <source>
        <strain evidence="3 4">5JN-11</strain>
    </source>
</reference>
<gene>
    <name evidence="3" type="ORF">C5745_10005</name>
</gene>
<feature type="signal peptide" evidence="2">
    <location>
        <begin position="1"/>
        <end position="26"/>
    </location>
</feature>
<dbReference type="RefSeq" id="WP_105716854.1">
    <property type="nucleotide sequence ID" value="NZ_PVBQ01000006.1"/>
</dbReference>
<dbReference type="AlphaFoldDB" id="A0A2S9J4C1"/>
<name>A0A2S9J4C1_9SPHI</name>
<evidence type="ECO:0000256" key="2">
    <source>
        <dbReference type="SAM" id="SignalP"/>
    </source>
</evidence>
<evidence type="ECO:0000256" key="1">
    <source>
        <dbReference type="SAM" id="MobiDB-lite"/>
    </source>
</evidence>
<evidence type="ECO:0000313" key="3">
    <source>
        <dbReference type="EMBL" id="PRD47631.1"/>
    </source>
</evidence>
<sequence>MKALKIKYLKGAFTVFALCLIGTVSAAPNGNGDEKEEKKNTTSDEIKKTQSSEWFVYNGPNQTRLEVEKPENYSLHDDEDNPEPTCSTGNELCAVNATDNGGQPSLPSTFVDDIMAAIQAGGQPSNSNIKLRN</sequence>
<feature type="chain" id="PRO_5015400168" evidence="2">
    <location>
        <begin position="27"/>
        <end position="133"/>
    </location>
</feature>
<accession>A0A2S9J4C1</accession>
<keyword evidence="2" id="KW-0732">Signal</keyword>
<feature type="region of interest" description="Disordered" evidence="1">
    <location>
        <begin position="26"/>
        <end position="47"/>
    </location>
</feature>
<keyword evidence="4" id="KW-1185">Reference proteome</keyword>
<feature type="compositionally biased region" description="Basic and acidic residues" evidence="1">
    <location>
        <begin position="32"/>
        <end position="47"/>
    </location>
</feature>
<protein>
    <submittedName>
        <fullName evidence="3">Uncharacterized protein</fullName>
    </submittedName>
</protein>
<comment type="caution">
    <text evidence="3">The sequence shown here is derived from an EMBL/GenBank/DDBJ whole genome shotgun (WGS) entry which is preliminary data.</text>
</comment>